<dbReference type="GO" id="GO:0006779">
    <property type="term" value="P:porphyrin-containing compound biosynthetic process"/>
    <property type="evidence" value="ECO:0007669"/>
    <property type="project" value="InterPro"/>
</dbReference>
<evidence type="ECO:0000256" key="1">
    <source>
        <dbReference type="ARBA" id="ARBA00006100"/>
    </source>
</evidence>
<keyword evidence="13" id="KW-1185">Reference proteome</keyword>
<evidence type="ECO:0000256" key="3">
    <source>
        <dbReference type="ARBA" id="ARBA00022617"/>
    </source>
</evidence>
<dbReference type="InterPro" id="IPR004559">
    <property type="entry name" value="HemW-like"/>
</dbReference>
<evidence type="ECO:0000313" key="12">
    <source>
        <dbReference type="EMBL" id="CAH2761663.1"/>
    </source>
</evidence>
<comment type="function">
    <text evidence="9">Probably acts as a heme chaperone, transferring heme to an unknown acceptor. Binds one molecule of heme per monomer, possibly covalently. Binds 1 [4Fe-4S] cluster. The cluster is coordinated with 3 cysteines and an exchangeable S-adenosyl-L-methionine.</text>
</comment>
<evidence type="ECO:0000256" key="4">
    <source>
        <dbReference type="ARBA" id="ARBA00022691"/>
    </source>
</evidence>
<feature type="domain" description="Radical SAM core" evidence="10">
    <location>
        <begin position="1"/>
        <end position="223"/>
    </location>
</feature>
<dbReference type="GeneID" id="41396045"/>
<dbReference type="PANTHER" id="PTHR13932:SF5">
    <property type="entry name" value="RADICAL S-ADENOSYL METHIONINE DOMAIN-CONTAINING PROTEIN 1, MITOCHONDRIAL"/>
    <property type="match status" value="1"/>
</dbReference>
<comment type="subcellular location">
    <subcellularLocation>
        <location evidence="9">Cytoplasm</location>
    </subcellularLocation>
</comment>
<dbReference type="PROSITE" id="PS51918">
    <property type="entry name" value="RADICAL_SAM"/>
    <property type="match status" value="1"/>
</dbReference>
<evidence type="ECO:0000256" key="9">
    <source>
        <dbReference type="RuleBase" id="RU364116"/>
    </source>
</evidence>
<dbReference type="GO" id="GO:0046872">
    <property type="term" value="F:metal ion binding"/>
    <property type="evidence" value="ECO:0007669"/>
    <property type="project" value="UniProtKB-UniRule"/>
</dbReference>
<reference evidence="12" key="1">
    <citation type="submission" date="2022-04" db="EMBL/GenBank/DDBJ databases">
        <authorList>
            <person name="Forde T."/>
        </authorList>
    </citation>
    <scope>NUCLEOTIDE SEQUENCE</scope>
    <source>
        <strain evidence="12">A18Y016a</strain>
        <strain evidence="11">A18Y020d</strain>
    </source>
</reference>
<evidence type="ECO:0000256" key="2">
    <source>
        <dbReference type="ARBA" id="ARBA00017228"/>
    </source>
</evidence>
<dbReference type="GO" id="GO:0051539">
    <property type="term" value="F:4 iron, 4 sulfur cluster binding"/>
    <property type="evidence" value="ECO:0007669"/>
    <property type="project" value="UniProtKB-UniRule"/>
</dbReference>
<evidence type="ECO:0000256" key="7">
    <source>
        <dbReference type="ARBA" id="ARBA00023014"/>
    </source>
</evidence>
<dbReference type="InterPro" id="IPR013785">
    <property type="entry name" value="Aldolase_TIM"/>
</dbReference>
<evidence type="ECO:0000256" key="8">
    <source>
        <dbReference type="ARBA" id="ARBA00023186"/>
    </source>
</evidence>
<dbReference type="SFLD" id="SFLDF00562">
    <property type="entry name" value="HemN-like__clustered_with_heat"/>
    <property type="match status" value="1"/>
</dbReference>
<evidence type="ECO:0000256" key="5">
    <source>
        <dbReference type="ARBA" id="ARBA00022723"/>
    </source>
</evidence>
<evidence type="ECO:0000259" key="10">
    <source>
        <dbReference type="PROSITE" id="PS51918"/>
    </source>
</evidence>
<dbReference type="InterPro" id="IPR034505">
    <property type="entry name" value="Coproporphyrinogen-III_oxidase"/>
</dbReference>
<dbReference type="AlphaFoldDB" id="A0AAU9VFC1"/>
<dbReference type="EMBL" id="OW659496">
    <property type="protein sequence ID" value="CAH2761662.1"/>
    <property type="molecule type" value="Genomic_DNA"/>
</dbReference>
<dbReference type="Proteomes" id="UP001154111">
    <property type="component" value="Chromosome"/>
</dbReference>
<accession>A0AAU9VFC1</accession>
<keyword evidence="9" id="KW-0004">4Fe-4S</keyword>
<keyword evidence="6 9" id="KW-0408">Iron</keyword>
<dbReference type="GO" id="GO:0005737">
    <property type="term" value="C:cytoplasm"/>
    <property type="evidence" value="ECO:0007669"/>
    <property type="project" value="UniProtKB-SubCell"/>
</dbReference>
<dbReference type="GO" id="GO:0004109">
    <property type="term" value="F:coproporphyrinogen oxidase activity"/>
    <property type="evidence" value="ECO:0007669"/>
    <property type="project" value="InterPro"/>
</dbReference>
<dbReference type="SFLD" id="SFLDS00029">
    <property type="entry name" value="Radical_SAM"/>
    <property type="match status" value="1"/>
</dbReference>
<dbReference type="InterPro" id="IPR006638">
    <property type="entry name" value="Elp3/MiaA/NifB-like_rSAM"/>
</dbReference>
<keyword evidence="5 9" id="KW-0479">Metal-binding</keyword>
<dbReference type="Gene3D" id="3.20.20.70">
    <property type="entry name" value="Aldolase class I"/>
    <property type="match status" value="1"/>
</dbReference>
<dbReference type="Proteomes" id="UP001154095">
    <property type="component" value="Chromosome"/>
</dbReference>
<dbReference type="RefSeq" id="WP_013852701.1">
    <property type="nucleotide sequence ID" value="NZ_OW659477.1"/>
</dbReference>
<evidence type="ECO:0000313" key="14">
    <source>
        <dbReference type="Proteomes" id="UP001154111"/>
    </source>
</evidence>
<sequence>MSTKALYVHIPFCDHICGYCDFTRFHYARQISDQFMIRLIQQINTLPGDLKTIYVGGGTPTSLENDQLEALLKALKPKLADEYEWTFEGNPENLTEENVQMLHDYGVNRMSLGVQTTHDDLLEKIGRHHKFYDVEVGVKLLRKIGIENISLDLMYGLPGQSLESFESSMRDVIALKPDHVSIYALTVEPNSLFGRRGIQPVPIELETEMFLSCIQLMESAGYEQYEISNFALPGSRSQHNQVYWRYEDFYALGPGSSLKHNHQRKTWTTKLGMYLKEDAYHEVIDLTLEDEMFEFMMMGLRLKDGVAYSRFQERFGVALEDVFADAISEGVSRKLLYKSDDVLKTTFEGFVMLDDTLLPFMSILND</sequence>
<dbReference type="SMART" id="SM00729">
    <property type="entry name" value="Elp3"/>
    <property type="match status" value="1"/>
</dbReference>
<evidence type="ECO:0000256" key="6">
    <source>
        <dbReference type="ARBA" id="ARBA00023004"/>
    </source>
</evidence>
<dbReference type="SUPFAM" id="SSF102114">
    <property type="entry name" value="Radical SAM enzymes"/>
    <property type="match status" value="1"/>
</dbReference>
<keyword evidence="9" id="KW-0963">Cytoplasm</keyword>
<dbReference type="SFLD" id="SFLDG01065">
    <property type="entry name" value="anaerobic_coproporphyrinogen-I"/>
    <property type="match status" value="1"/>
</dbReference>
<comment type="similarity">
    <text evidence="1">Belongs to the anaerobic coproporphyrinogen-III oxidase family. HemW subfamily.</text>
</comment>
<dbReference type="Pfam" id="PF06969">
    <property type="entry name" value="HemN_C"/>
    <property type="match status" value="1"/>
</dbReference>
<dbReference type="NCBIfam" id="TIGR00539">
    <property type="entry name" value="hemN_rel"/>
    <property type="match status" value="1"/>
</dbReference>
<keyword evidence="7 9" id="KW-0411">Iron-sulfur</keyword>
<dbReference type="EMBL" id="OW659477">
    <property type="protein sequence ID" value="CAH2761663.1"/>
    <property type="molecule type" value="Genomic_DNA"/>
</dbReference>
<dbReference type="InterPro" id="IPR007197">
    <property type="entry name" value="rSAM"/>
</dbReference>
<dbReference type="PANTHER" id="PTHR13932">
    <property type="entry name" value="COPROPORPHYRINIGEN III OXIDASE"/>
    <property type="match status" value="1"/>
</dbReference>
<dbReference type="InterPro" id="IPR010723">
    <property type="entry name" value="HemN_C"/>
</dbReference>
<dbReference type="CDD" id="cd01335">
    <property type="entry name" value="Radical_SAM"/>
    <property type="match status" value="1"/>
</dbReference>
<dbReference type="InterPro" id="IPR058240">
    <property type="entry name" value="rSAM_sf"/>
</dbReference>
<dbReference type="Pfam" id="PF04055">
    <property type="entry name" value="Radical_SAM"/>
    <property type="match status" value="1"/>
</dbReference>
<protein>
    <recommendedName>
        <fullName evidence="2 9">Heme chaperone HemW</fullName>
    </recommendedName>
</protein>
<keyword evidence="12" id="KW-0560">Oxidoreductase</keyword>
<evidence type="ECO:0000313" key="11">
    <source>
        <dbReference type="EMBL" id="CAH2761662.1"/>
    </source>
</evidence>
<proteinExistence type="inferred from homology"/>
<organism evidence="12 14">
    <name type="scientific">Erysipelothrix amsterdamensis</name>
    <dbReference type="NCBI Taxonomy" id="2929157"/>
    <lineage>
        <taxon>Bacteria</taxon>
        <taxon>Bacillati</taxon>
        <taxon>Bacillota</taxon>
        <taxon>Erysipelotrichia</taxon>
        <taxon>Erysipelotrichales</taxon>
        <taxon>Erysipelotrichaceae</taxon>
        <taxon>Erysipelothrix</taxon>
    </lineage>
</organism>
<gene>
    <name evidence="12" type="primary">hemN</name>
    <name evidence="12" type="ORF">ERYAMS2_00821</name>
    <name evidence="11" type="ORF">ERYAMS_00527</name>
</gene>
<name>A0AAU9VFC1_9FIRM</name>
<keyword evidence="3 9" id="KW-0349">Heme</keyword>
<keyword evidence="8 9" id="KW-0143">Chaperone</keyword>
<dbReference type="SFLD" id="SFLDG01082">
    <property type="entry name" value="B12-binding_domain_containing"/>
    <property type="match status" value="1"/>
</dbReference>
<keyword evidence="4 9" id="KW-0949">S-adenosyl-L-methionine</keyword>
<evidence type="ECO:0000313" key="13">
    <source>
        <dbReference type="Proteomes" id="UP001154095"/>
    </source>
</evidence>